<reference evidence="15" key="1">
    <citation type="submission" date="2021-06" db="EMBL/GenBank/DDBJ databases">
        <authorList>
            <person name="Kallberg Y."/>
            <person name="Tangrot J."/>
            <person name="Rosling A."/>
        </authorList>
    </citation>
    <scope>NUCLEOTIDE SEQUENCE</scope>
    <source>
        <strain evidence="15">BR232B</strain>
    </source>
</reference>
<evidence type="ECO:0000256" key="5">
    <source>
        <dbReference type="ARBA" id="ARBA00022490"/>
    </source>
</evidence>
<evidence type="ECO:0000256" key="12">
    <source>
        <dbReference type="ARBA" id="ARBA00048366"/>
    </source>
</evidence>
<dbReference type="InterPro" id="IPR006070">
    <property type="entry name" value="Sua5-like_dom"/>
</dbReference>
<evidence type="ECO:0000256" key="2">
    <source>
        <dbReference type="ARBA" id="ARBA00007663"/>
    </source>
</evidence>
<evidence type="ECO:0000256" key="4">
    <source>
        <dbReference type="ARBA" id="ARBA00015492"/>
    </source>
</evidence>
<feature type="domain" description="YrdC-like" evidence="14">
    <location>
        <begin position="76"/>
        <end position="265"/>
    </location>
</feature>
<keyword evidence="6" id="KW-0808">Transferase</keyword>
<evidence type="ECO:0000256" key="7">
    <source>
        <dbReference type="ARBA" id="ARBA00022694"/>
    </source>
</evidence>
<dbReference type="PANTHER" id="PTHR17490:SF16">
    <property type="entry name" value="THREONYLCARBAMOYL-AMP SYNTHASE"/>
    <property type="match status" value="1"/>
</dbReference>
<keyword evidence="5" id="KW-0963">Cytoplasm</keyword>
<dbReference type="InterPro" id="IPR005145">
    <property type="entry name" value="Sua5_C"/>
</dbReference>
<comment type="function">
    <text evidence="13">Required for the formation of a threonylcarbamoyl group on adenosine at position 37 (t(6)A37) in tRNAs that read codons beginning with adenine. Likely catalyzes the conversion of L-threonine, HCO(3)(-)/CO(2) and ATP to give threonylcarbamoyl-AMP (TC-AMP) as the acyladenylate intermediate, with the release of diphosphate. Required for normal translation, by ensuring translation fidelity at the level of codon recognition, appropriate translation initiation selection and maintenance of reading frame. Also involved in telomere replication. Binds to single-stranded telomeric (ssTG) DNA and positively regulates telomere length.</text>
</comment>
<comment type="subcellular location">
    <subcellularLocation>
        <location evidence="1">Cytoplasm</location>
    </subcellularLocation>
</comment>
<comment type="caution">
    <text evidence="15">The sequence shown here is derived from an EMBL/GenBank/DDBJ whole genome shotgun (WGS) entry which is preliminary data.</text>
</comment>
<evidence type="ECO:0000313" key="15">
    <source>
        <dbReference type="EMBL" id="CAG8646271.1"/>
    </source>
</evidence>
<sequence length="437" mass="48078">MYHFRQYIFLRPTSTVRAFHQIVSNTLISENSSSPFKLPPRKSTMKTKLVSIDPNSFSFVDGLEDPTFTTTDPNAEKILSKAALLLKNNQVVAIPTETVYGLAANALNTRGILQIYATKNRPADNPLIVHVSSLKMLRSLLMNEEIPQIYHSVIHKFWPGPLTILFPKSSLIPSEITCNQETVAIRFPSHPIARALISVCKFPLAAPSANVSGRPSPTLASHVMDDLNGKIPMIIDGGQCSFGVESTVLDGLHVHGPVILRPGGVTYEALISIPEMSGLRVYKKDFVDKDLEATPTTPGMKYRHYSPNAQVILLEGNDVHNIRKLVESEVANAVKSGNKKIGILRTTGVSDVQGECHTQEVGNGIEDMDNVTTSHETIEYILGNAERPQQVAQELFKGLRYLDEQKADCIIVEGVSEAYEGLAVMNRLRKAATRIVT</sequence>
<dbReference type="Gene3D" id="3.40.50.11030">
    <property type="entry name" value="Threonylcarbamoyl-AMP synthase, C-terminal domain"/>
    <property type="match status" value="1"/>
</dbReference>
<dbReference type="Gene3D" id="3.90.870.10">
    <property type="entry name" value="DHBP synthase"/>
    <property type="match status" value="1"/>
</dbReference>
<dbReference type="GO" id="GO:0002949">
    <property type="term" value="P:tRNA threonylcarbamoyladenosine modification"/>
    <property type="evidence" value="ECO:0007669"/>
    <property type="project" value="UniProtKB-ARBA"/>
</dbReference>
<comment type="catalytic activity">
    <reaction evidence="12">
        <text>L-threonine + hydrogencarbonate + ATP = L-threonylcarbamoyladenylate + diphosphate + H2O</text>
        <dbReference type="Rhea" id="RHEA:36407"/>
        <dbReference type="ChEBI" id="CHEBI:15377"/>
        <dbReference type="ChEBI" id="CHEBI:17544"/>
        <dbReference type="ChEBI" id="CHEBI:30616"/>
        <dbReference type="ChEBI" id="CHEBI:33019"/>
        <dbReference type="ChEBI" id="CHEBI:57926"/>
        <dbReference type="ChEBI" id="CHEBI:73682"/>
        <dbReference type="EC" id="2.7.7.87"/>
    </reaction>
</comment>
<keyword evidence="8" id="KW-0548">Nucleotidyltransferase</keyword>
<dbReference type="GO" id="GO:0005524">
    <property type="term" value="F:ATP binding"/>
    <property type="evidence" value="ECO:0007669"/>
    <property type="project" value="UniProtKB-KW"/>
</dbReference>
<dbReference type="GO" id="GO:0061710">
    <property type="term" value="F:L-threonylcarbamoyladenylate synthase"/>
    <property type="evidence" value="ECO:0007669"/>
    <property type="project" value="UniProtKB-EC"/>
</dbReference>
<evidence type="ECO:0000256" key="13">
    <source>
        <dbReference type="ARBA" id="ARBA00056339"/>
    </source>
</evidence>
<evidence type="ECO:0000313" key="16">
    <source>
        <dbReference type="Proteomes" id="UP000789739"/>
    </source>
</evidence>
<dbReference type="Pfam" id="PF03481">
    <property type="entry name" value="Sua5_C"/>
    <property type="match status" value="1"/>
</dbReference>
<dbReference type="GO" id="GO:0003725">
    <property type="term" value="F:double-stranded RNA binding"/>
    <property type="evidence" value="ECO:0007669"/>
    <property type="project" value="InterPro"/>
</dbReference>
<dbReference type="OrthoDB" id="412787at2759"/>
<evidence type="ECO:0000256" key="3">
    <source>
        <dbReference type="ARBA" id="ARBA00012584"/>
    </source>
</evidence>
<dbReference type="Proteomes" id="UP000789739">
    <property type="component" value="Unassembled WGS sequence"/>
</dbReference>
<evidence type="ECO:0000256" key="8">
    <source>
        <dbReference type="ARBA" id="ARBA00022695"/>
    </source>
</evidence>
<keyword evidence="16" id="KW-1185">Reference proteome</keyword>
<dbReference type="InterPro" id="IPR038385">
    <property type="entry name" value="Sua5/YwlC_C"/>
</dbReference>
<keyword evidence="7" id="KW-0819">tRNA processing</keyword>
<dbReference type="GO" id="GO:0000049">
    <property type="term" value="F:tRNA binding"/>
    <property type="evidence" value="ECO:0007669"/>
    <property type="project" value="TreeGrafter"/>
</dbReference>
<evidence type="ECO:0000256" key="6">
    <source>
        <dbReference type="ARBA" id="ARBA00022679"/>
    </source>
</evidence>
<organism evidence="15 16">
    <name type="scientific">Paraglomus brasilianum</name>
    <dbReference type="NCBI Taxonomy" id="144538"/>
    <lineage>
        <taxon>Eukaryota</taxon>
        <taxon>Fungi</taxon>
        <taxon>Fungi incertae sedis</taxon>
        <taxon>Mucoromycota</taxon>
        <taxon>Glomeromycotina</taxon>
        <taxon>Glomeromycetes</taxon>
        <taxon>Paraglomerales</taxon>
        <taxon>Paraglomeraceae</taxon>
        <taxon>Paraglomus</taxon>
    </lineage>
</organism>
<dbReference type="Pfam" id="PF01300">
    <property type="entry name" value="Sua5_yciO_yrdC"/>
    <property type="match status" value="1"/>
</dbReference>
<accession>A0A9N9H4B1</accession>
<dbReference type="InterPro" id="IPR017945">
    <property type="entry name" value="DHBP_synth_RibB-like_a/b_dom"/>
</dbReference>
<dbReference type="InterPro" id="IPR050156">
    <property type="entry name" value="TC-AMP_synthase_SUA5"/>
</dbReference>
<dbReference type="PANTHER" id="PTHR17490">
    <property type="entry name" value="SUA5"/>
    <property type="match status" value="1"/>
</dbReference>
<dbReference type="AlphaFoldDB" id="A0A9N9H4B1"/>
<evidence type="ECO:0000256" key="11">
    <source>
        <dbReference type="ARBA" id="ARBA00029774"/>
    </source>
</evidence>
<dbReference type="GO" id="GO:0005737">
    <property type="term" value="C:cytoplasm"/>
    <property type="evidence" value="ECO:0007669"/>
    <property type="project" value="UniProtKB-SubCell"/>
</dbReference>
<name>A0A9N9H4B1_9GLOM</name>
<proteinExistence type="inferred from homology"/>
<keyword evidence="9" id="KW-0547">Nucleotide-binding</keyword>
<keyword evidence="10" id="KW-0067">ATP-binding</keyword>
<dbReference type="EMBL" id="CAJVPI010002591">
    <property type="protein sequence ID" value="CAG8646271.1"/>
    <property type="molecule type" value="Genomic_DNA"/>
</dbReference>
<dbReference type="GO" id="GO:0006450">
    <property type="term" value="P:regulation of translational fidelity"/>
    <property type="evidence" value="ECO:0007669"/>
    <property type="project" value="TreeGrafter"/>
</dbReference>
<evidence type="ECO:0000256" key="9">
    <source>
        <dbReference type="ARBA" id="ARBA00022741"/>
    </source>
</evidence>
<dbReference type="FunFam" id="3.90.870.10:FF:000008">
    <property type="entry name" value="Threonylcarbamoyl-AMP synthase"/>
    <property type="match status" value="1"/>
</dbReference>
<comment type="similarity">
    <text evidence="2">Belongs to the SUA5 family.</text>
</comment>
<protein>
    <recommendedName>
        <fullName evidence="4">Threonylcarbamoyl-AMP synthase</fullName>
        <ecNumber evidence="3">2.7.7.87</ecNumber>
    </recommendedName>
    <alternativeName>
        <fullName evidence="11">L-threonylcarbamoyladenylate synthase</fullName>
    </alternativeName>
</protein>
<evidence type="ECO:0000256" key="1">
    <source>
        <dbReference type="ARBA" id="ARBA00004496"/>
    </source>
</evidence>
<dbReference type="EC" id="2.7.7.87" evidence="3"/>
<dbReference type="NCBIfam" id="TIGR00057">
    <property type="entry name" value="L-threonylcarbamoyladenylate synthase"/>
    <property type="match status" value="1"/>
</dbReference>
<evidence type="ECO:0000259" key="14">
    <source>
        <dbReference type="PROSITE" id="PS51163"/>
    </source>
</evidence>
<gene>
    <name evidence="15" type="ORF">PBRASI_LOCUS10043</name>
</gene>
<dbReference type="PROSITE" id="PS51163">
    <property type="entry name" value="YRDC"/>
    <property type="match status" value="1"/>
</dbReference>
<evidence type="ECO:0000256" key="10">
    <source>
        <dbReference type="ARBA" id="ARBA00022840"/>
    </source>
</evidence>
<dbReference type="SUPFAM" id="SSF55821">
    <property type="entry name" value="YrdC/RibB"/>
    <property type="match status" value="1"/>
</dbReference>